<evidence type="ECO:0000313" key="2">
    <source>
        <dbReference type="EMBL" id="SKA71552.1"/>
    </source>
</evidence>
<accession>A0A1T4W2S5</accession>
<proteinExistence type="predicted"/>
<evidence type="ECO:0000259" key="1">
    <source>
        <dbReference type="Pfam" id="PF00733"/>
    </source>
</evidence>
<dbReference type="GO" id="GO:0006529">
    <property type="term" value="P:asparagine biosynthetic process"/>
    <property type="evidence" value="ECO:0007669"/>
    <property type="project" value="InterPro"/>
</dbReference>
<dbReference type="EMBL" id="FUYC01000001">
    <property type="protein sequence ID" value="SKA71552.1"/>
    <property type="molecule type" value="Genomic_DNA"/>
</dbReference>
<dbReference type="OrthoDB" id="5520547at2"/>
<dbReference type="AlphaFoldDB" id="A0A1T4W2S5"/>
<gene>
    <name evidence="2" type="ORF">SAMN02745704_00162</name>
</gene>
<keyword evidence="3" id="KW-1185">Reference proteome</keyword>
<dbReference type="Proteomes" id="UP000190027">
    <property type="component" value="Unassembled WGS sequence"/>
</dbReference>
<name>A0A1T4W2S5_9BACT</name>
<dbReference type="RefSeq" id="WP_159447087.1">
    <property type="nucleotide sequence ID" value="NZ_FUYC01000001.1"/>
</dbReference>
<dbReference type="SUPFAM" id="SSF52402">
    <property type="entry name" value="Adenine nucleotide alpha hydrolases-like"/>
    <property type="match status" value="1"/>
</dbReference>
<protein>
    <submittedName>
        <fullName evidence="2">Asparagine synthase</fullName>
    </submittedName>
</protein>
<evidence type="ECO:0000313" key="3">
    <source>
        <dbReference type="Proteomes" id="UP000190027"/>
    </source>
</evidence>
<dbReference type="GO" id="GO:0004066">
    <property type="term" value="F:asparagine synthase (glutamine-hydrolyzing) activity"/>
    <property type="evidence" value="ECO:0007669"/>
    <property type="project" value="InterPro"/>
</dbReference>
<dbReference type="InterPro" id="IPR001962">
    <property type="entry name" value="Asn_synthase"/>
</dbReference>
<organism evidence="2 3">
    <name type="scientific">Paucidesulfovibrio gracilis DSM 16080</name>
    <dbReference type="NCBI Taxonomy" id="1121449"/>
    <lineage>
        <taxon>Bacteria</taxon>
        <taxon>Pseudomonadati</taxon>
        <taxon>Thermodesulfobacteriota</taxon>
        <taxon>Desulfovibrionia</taxon>
        <taxon>Desulfovibrionales</taxon>
        <taxon>Desulfovibrionaceae</taxon>
        <taxon>Paucidesulfovibrio</taxon>
    </lineage>
</organism>
<reference evidence="2 3" key="1">
    <citation type="submission" date="2017-02" db="EMBL/GenBank/DDBJ databases">
        <authorList>
            <person name="Peterson S.W."/>
        </authorList>
    </citation>
    <scope>NUCLEOTIDE SEQUENCE [LARGE SCALE GENOMIC DNA]</scope>
    <source>
        <strain evidence="2 3">DSM 16080</strain>
    </source>
</reference>
<sequence>MRVYLALLSHERNVTHDFAPHIHSCAENVLPFRIHDYSTAVQHAENDHLSVFVWDNDTTADTEKRLFQAHDGKVVVSSGYIRDGSSLKENVDEILHAEIVDNSTAQRFGGIYSLLLADVDRGAVTAWNTIVNVDQVYWAKGEGCVCVGNHPVLVHLAATQKTMPEYDLSTFMPFLTAGIFAHDKMPFAGLNILPANSILRISPEEQCSVERIDDYTNWTNPVCREPDEAFYDELTAIFLDNIRSFGDLGKPIKLGLSGGRDSRLVAAALKYVGADFMTSTHGLPDDPNVILAKKVADVLDIDNEYLPTSSELKNPVVSADPVAVNVNALLVSGGVLRGFVVPDFAFNDRFVPSQYAHLSGGGGDELIRGGYALFMDPETDDAEQVRNYLRHRYLSRAEYIRSAHREDYQQKYIDQWMQGTIGKNCYDVLDRAHLLFGFGRYACGIYKSATVNGRSKYWPYADAAFVKVARSVPVEKRVSEELIFEMMKRIAPQALLDLPFKDKRWNFEQKGVSPLSPGGLAGWKRREPLSRAKGGRVWGDWRYMVGRELRDVFYDMILHNPKADALFNVLDRRKVESLFGEAAIYKKNISRFLWNALSASILVSNEWIRSGNNAKEQMIRVDYPWDAVDASLVGKLNGCYTNTIEKRAANDERLIKNITKVLKVYFKNNKNQIKETSWSVNLDDALAETLAEGFFDTAKTLLDNELVRLASRASAVQAKFHVADAAWNEYLAAKMVSLGSGKVSLASLLERRTEVAGGLNNRLRQYARTYAASVQEPIREILKAGELKDVGTSLGVNGEPRGDSLNRAMLEAILESFHVKAVQ</sequence>
<feature type="domain" description="Asparagine synthetase" evidence="1">
    <location>
        <begin position="253"/>
        <end position="480"/>
    </location>
</feature>
<dbReference type="Gene3D" id="3.40.50.620">
    <property type="entry name" value="HUPs"/>
    <property type="match status" value="1"/>
</dbReference>
<dbReference type="Pfam" id="PF00733">
    <property type="entry name" value="Asn_synthase"/>
    <property type="match status" value="1"/>
</dbReference>
<dbReference type="InterPro" id="IPR014729">
    <property type="entry name" value="Rossmann-like_a/b/a_fold"/>
</dbReference>
<dbReference type="STRING" id="1121449.SAMN02745704_00162"/>